<name>A0ABR2GQK0_9EUKA</name>
<dbReference type="Proteomes" id="UP001470230">
    <property type="component" value="Unassembled WGS sequence"/>
</dbReference>
<organism evidence="1 2">
    <name type="scientific">Tritrichomonas musculus</name>
    <dbReference type="NCBI Taxonomy" id="1915356"/>
    <lineage>
        <taxon>Eukaryota</taxon>
        <taxon>Metamonada</taxon>
        <taxon>Parabasalia</taxon>
        <taxon>Tritrichomonadida</taxon>
        <taxon>Tritrichomonadidae</taxon>
        <taxon>Tritrichomonas</taxon>
    </lineage>
</organism>
<dbReference type="EMBL" id="JAPFFF010000072">
    <property type="protein sequence ID" value="KAK8835936.1"/>
    <property type="molecule type" value="Genomic_DNA"/>
</dbReference>
<evidence type="ECO:0000313" key="1">
    <source>
        <dbReference type="EMBL" id="KAK8835936.1"/>
    </source>
</evidence>
<accession>A0ABR2GQK0</accession>
<proteinExistence type="predicted"/>
<gene>
    <name evidence="1" type="ORF">M9Y10_040317</name>
</gene>
<protein>
    <submittedName>
        <fullName evidence="1">Uncharacterized protein</fullName>
    </submittedName>
</protein>
<reference evidence="1 2" key="1">
    <citation type="submission" date="2024-04" db="EMBL/GenBank/DDBJ databases">
        <title>Tritrichomonas musculus Genome.</title>
        <authorList>
            <person name="Alves-Ferreira E."/>
            <person name="Grigg M."/>
            <person name="Lorenzi H."/>
            <person name="Galac M."/>
        </authorList>
    </citation>
    <scope>NUCLEOTIDE SEQUENCE [LARGE SCALE GENOMIC DNA]</scope>
    <source>
        <strain evidence="1 2">EAF2021</strain>
    </source>
</reference>
<sequence length="91" mass="10271">MQQQIDSLQEQVKALQEQVNQLVACNKRIQCTYGGVFQHLHNNSQTHVYNEVDITSSDGENTTLTNILLIDDNNSSYTHGYALISKIAKFT</sequence>
<keyword evidence="2" id="KW-1185">Reference proteome</keyword>
<comment type="caution">
    <text evidence="1">The sequence shown here is derived from an EMBL/GenBank/DDBJ whole genome shotgun (WGS) entry which is preliminary data.</text>
</comment>
<evidence type="ECO:0000313" key="2">
    <source>
        <dbReference type="Proteomes" id="UP001470230"/>
    </source>
</evidence>